<name>A0A316TZ56_9BASI</name>
<sequence length="379" mass="39067">MEMLRSFSSTSSASDEEAALDATAGETSTVGGTAARSQVPRRSIAHNPSFLAEAGYSGSSSSSAPTRRGGPAQASSSAGLPPPPSPGFGGPPAEWDEVDLEFDVDLEMARNGSSGGIGAEGRGVRGGRVRSLSGRGEGGEQVPMQKLGSGTGRSNVTRGGSQLQESRTDKETNAMADGTGTGAGGATSSSMGEYDATPKPSMDARLPPAGEEEGDGALRGLHSEGPSRHRRTTSTSSSQGKPSKTRILDRAGSGSGSDAVRRAEVDPTQPGPPSYTPRARTLEKEIGYSPSLEEGEDEDEDEYEDEDATTPTARHLDRSYLDSSSAGRGSPSRLDFEPLTRREKWTHALTAVVVTVLAGLAVAIGGDLIDWPGDGIGDS</sequence>
<feature type="compositionally biased region" description="Low complexity" evidence="1">
    <location>
        <begin position="57"/>
        <end position="79"/>
    </location>
</feature>
<accession>A0A316TZ56</accession>
<proteinExistence type="predicted"/>
<organism evidence="2 3">
    <name type="scientific">Pseudomicrostroma glucosiphilum</name>
    <dbReference type="NCBI Taxonomy" id="1684307"/>
    <lineage>
        <taxon>Eukaryota</taxon>
        <taxon>Fungi</taxon>
        <taxon>Dikarya</taxon>
        <taxon>Basidiomycota</taxon>
        <taxon>Ustilaginomycotina</taxon>
        <taxon>Exobasidiomycetes</taxon>
        <taxon>Microstromatales</taxon>
        <taxon>Microstromatales incertae sedis</taxon>
        <taxon>Pseudomicrostroma</taxon>
    </lineage>
</organism>
<evidence type="ECO:0000313" key="3">
    <source>
        <dbReference type="Proteomes" id="UP000245942"/>
    </source>
</evidence>
<keyword evidence="3" id="KW-1185">Reference proteome</keyword>
<feature type="compositionally biased region" description="Polar residues" evidence="1">
    <location>
        <begin position="152"/>
        <end position="165"/>
    </location>
</feature>
<feature type="compositionally biased region" description="Acidic residues" evidence="1">
    <location>
        <begin position="293"/>
        <end position="308"/>
    </location>
</feature>
<feature type="compositionally biased region" description="Gly residues" evidence="1">
    <location>
        <begin position="113"/>
        <end position="126"/>
    </location>
</feature>
<dbReference type="GeneID" id="37015072"/>
<dbReference type="RefSeq" id="XP_025345480.1">
    <property type="nucleotide sequence ID" value="XM_025493338.1"/>
</dbReference>
<evidence type="ECO:0000256" key="1">
    <source>
        <dbReference type="SAM" id="MobiDB-lite"/>
    </source>
</evidence>
<dbReference type="Proteomes" id="UP000245942">
    <property type="component" value="Unassembled WGS sequence"/>
</dbReference>
<dbReference type="EMBL" id="KZ819337">
    <property type="protein sequence ID" value="PWN18320.1"/>
    <property type="molecule type" value="Genomic_DNA"/>
</dbReference>
<protein>
    <submittedName>
        <fullName evidence="2">Uncharacterized protein</fullName>
    </submittedName>
</protein>
<reference evidence="2 3" key="1">
    <citation type="journal article" date="2018" name="Mol. Biol. Evol.">
        <title>Broad Genomic Sampling Reveals a Smut Pathogenic Ancestry of the Fungal Clade Ustilaginomycotina.</title>
        <authorList>
            <person name="Kijpornyongpan T."/>
            <person name="Mondo S.J."/>
            <person name="Barry K."/>
            <person name="Sandor L."/>
            <person name="Lee J."/>
            <person name="Lipzen A."/>
            <person name="Pangilinan J."/>
            <person name="LaButti K."/>
            <person name="Hainaut M."/>
            <person name="Henrissat B."/>
            <person name="Grigoriev I.V."/>
            <person name="Spatafora J.W."/>
            <person name="Aime M.C."/>
        </authorList>
    </citation>
    <scope>NUCLEOTIDE SEQUENCE [LARGE SCALE GENOMIC DNA]</scope>
    <source>
        <strain evidence="2 3">MCA 4718</strain>
    </source>
</reference>
<gene>
    <name evidence="2" type="ORF">BCV69DRAFT_285288</name>
</gene>
<feature type="compositionally biased region" description="Acidic residues" evidence="1">
    <location>
        <begin position="94"/>
        <end position="106"/>
    </location>
</feature>
<feature type="region of interest" description="Disordered" evidence="1">
    <location>
        <begin position="1"/>
        <end position="335"/>
    </location>
</feature>
<evidence type="ECO:0000313" key="2">
    <source>
        <dbReference type="EMBL" id="PWN18320.1"/>
    </source>
</evidence>
<dbReference type="AlphaFoldDB" id="A0A316TZ56"/>